<evidence type="ECO:0000259" key="6">
    <source>
        <dbReference type="Pfam" id="PF04542"/>
    </source>
</evidence>
<dbReference type="InterPro" id="IPR007627">
    <property type="entry name" value="RNA_pol_sigma70_r2"/>
</dbReference>
<dbReference type="GO" id="GO:0006352">
    <property type="term" value="P:DNA-templated transcription initiation"/>
    <property type="evidence" value="ECO:0007669"/>
    <property type="project" value="InterPro"/>
</dbReference>
<dbReference type="InterPro" id="IPR036388">
    <property type="entry name" value="WH-like_DNA-bd_sf"/>
</dbReference>
<dbReference type="NCBIfam" id="TIGR02937">
    <property type="entry name" value="sigma70-ECF"/>
    <property type="match status" value="1"/>
</dbReference>
<name>A0A6L6Y2A4_9ACTN</name>
<dbReference type="InterPro" id="IPR014305">
    <property type="entry name" value="RNA_pol_sigma-G_actinobac"/>
</dbReference>
<dbReference type="Gene3D" id="1.10.10.10">
    <property type="entry name" value="Winged helix-like DNA-binding domain superfamily/Winged helix DNA-binding domain"/>
    <property type="match status" value="1"/>
</dbReference>
<dbReference type="InterPro" id="IPR039425">
    <property type="entry name" value="RNA_pol_sigma-70-like"/>
</dbReference>
<keyword evidence="5" id="KW-0804">Transcription</keyword>
<evidence type="ECO:0000256" key="1">
    <source>
        <dbReference type="ARBA" id="ARBA00010641"/>
    </source>
</evidence>
<dbReference type="Pfam" id="PF12680">
    <property type="entry name" value="SnoaL_2"/>
    <property type="match status" value="1"/>
</dbReference>
<sequence length="349" mass="38088">MPGCSRAVHRADRRQLRGEGIVTTADPAVFDELVAPLRPGLLLHCYRMLASSHDAEDAVQETLVRAWRSLDRFEGRSALSTWLYTIATNVCLREIERRGRRLRPVDLSPSADPAIELGAPLTETVWLGPLPAAGLMWASTPAEAVYEQKEAVELAFVAALQHLLPLQRAVLVMRDVLAMPAAEVAEALDTTVAAVNSALQRARAALHERLPDRSQQRVLRDVGDDRVRETVTAFVAAWERSDIDAVVALLAEDVVLTMPPYLEWYAGRGPVETFLASAPLAPGKRWSCTPTTANGQPAIAKHRWDAEVGAWLAHSLSVLSLDDRGAVLRIDAFLDPSACVDAPPRLGGR</sequence>
<dbReference type="InterPro" id="IPR037401">
    <property type="entry name" value="SnoaL-like"/>
</dbReference>
<dbReference type="NCBIfam" id="NF006089">
    <property type="entry name" value="PRK08241.1"/>
    <property type="match status" value="1"/>
</dbReference>
<evidence type="ECO:0000256" key="5">
    <source>
        <dbReference type="ARBA" id="ARBA00023163"/>
    </source>
</evidence>
<keyword evidence="10" id="KW-1185">Reference proteome</keyword>
<dbReference type="NCBIfam" id="TIGR02960">
    <property type="entry name" value="SigX5"/>
    <property type="match status" value="1"/>
</dbReference>
<dbReference type="InterPro" id="IPR013249">
    <property type="entry name" value="RNA_pol_sigma70_r4_t2"/>
</dbReference>
<accession>A0A6L6Y2A4</accession>
<proteinExistence type="inferred from homology"/>
<evidence type="ECO:0000256" key="4">
    <source>
        <dbReference type="ARBA" id="ARBA00023082"/>
    </source>
</evidence>
<dbReference type="Gene3D" id="1.10.1740.10">
    <property type="match status" value="1"/>
</dbReference>
<evidence type="ECO:0000313" key="10">
    <source>
        <dbReference type="Proteomes" id="UP000473525"/>
    </source>
</evidence>
<dbReference type="InterPro" id="IPR013324">
    <property type="entry name" value="RNA_pol_sigma_r3/r4-like"/>
</dbReference>
<dbReference type="SUPFAM" id="SSF88946">
    <property type="entry name" value="Sigma2 domain of RNA polymerase sigma factors"/>
    <property type="match status" value="1"/>
</dbReference>
<evidence type="ECO:0000256" key="2">
    <source>
        <dbReference type="ARBA" id="ARBA00011344"/>
    </source>
</evidence>
<dbReference type="Pfam" id="PF08281">
    <property type="entry name" value="Sigma70_r4_2"/>
    <property type="match status" value="1"/>
</dbReference>
<feature type="domain" description="RNA polymerase sigma factor 70 region 4 type 2" evidence="7">
    <location>
        <begin position="155"/>
        <end position="206"/>
    </location>
</feature>
<evidence type="ECO:0000259" key="7">
    <source>
        <dbReference type="Pfam" id="PF08281"/>
    </source>
</evidence>
<evidence type="ECO:0000313" key="9">
    <source>
        <dbReference type="EMBL" id="MVQ51735.1"/>
    </source>
</evidence>
<feature type="domain" description="RNA polymerase sigma-70 region 2" evidence="6">
    <location>
        <begin position="34"/>
        <end position="101"/>
    </location>
</feature>
<dbReference type="Pfam" id="PF04542">
    <property type="entry name" value="Sigma70_r2"/>
    <property type="match status" value="1"/>
</dbReference>
<organism evidence="9 10">
    <name type="scientific">Nocardioides agri</name>
    <dbReference type="NCBI Taxonomy" id="2682843"/>
    <lineage>
        <taxon>Bacteria</taxon>
        <taxon>Bacillati</taxon>
        <taxon>Actinomycetota</taxon>
        <taxon>Actinomycetes</taxon>
        <taxon>Propionibacteriales</taxon>
        <taxon>Nocardioidaceae</taxon>
        <taxon>Nocardioides</taxon>
    </lineage>
</organism>
<dbReference type="PANTHER" id="PTHR43133:SF65">
    <property type="entry name" value="ECF RNA POLYMERASE SIGMA FACTOR SIGG"/>
    <property type="match status" value="1"/>
</dbReference>
<feature type="domain" description="SnoaL-like" evidence="8">
    <location>
        <begin position="231"/>
        <end position="307"/>
    </location>
</feature>
<dbReference type="InterPro" id="IPR014284">
    <property type="entry name" value="RNA_pol_sigma-70_dom"/>
</dbReference>
<dbReference type="InterPro" id="IPR032710">
    <property type="entry name" value="NTF2-like_dom_sf"/>
</dbReference>
<keyword evidence="4" id="KW-0731">Sigma factor</keyword>
<dbReference type="Proteomes" id="UP000473525">
    <property type="component" value="Unassembled WGS sequence"/>
</dbReference>
<dbReference type="SUPFAM" id="SSF88659">
    <property type="entry name" value="Sigma3 and sigma4 domains of RNA polymerase sigma factors"/>
    <property type="match status" value="1"/>
</dbReference>
<evidence type="ECO:0000256" key="3">
    <source>
        <dbReference type="ARBA" id="ARBA00023015"/>
    </source>
</evidence>
<dbReference type="AlphaFoldDB" id="A0A6L6Y2A4"/>
<dbReference type="Gene3D" id="3.10.450.50">
    <property type="match status" value="1"/>
</dbReference>
<comment type="caution">
    <text evidence="9">The sequence shown here is derived from an EMBL/GenBank/DDBJ whole genome shotgun (WGS) entry which is preliminary data.</text>
</comment>
<dbReference type="EMBL" id="WSEK01000005">
    <property type="protein sequence ID" value="MVQ51735.1"/>
    <property type="molecule type" value="Genomic_DNA"/>
</dbReference>
<comment type="similarity">
    <text evidence="1">Belongs to the sigma-70 factor family. ECF subfamily.</text>
</comment>
<protein>
    <submittedName>
        <fullName evidence="9">Sigma-70 family RNA polymerase sigma factor</fullName>
    </submittedName>
</protein>
<dbReference type="GO" id="GO:0003677">
    <property type="term" value="F:DNA binding"/>
    <property type="evidence" value="ECO:0007669"/>
    <property type="project" value="InterPro"/>
</dbReference>
<dbReference type="InterPro" id="IPR013325">
    <property type="entry name" value="RNA_pol_sigma_r2"/>
</dbReference>
<gene>
    <name evidence="9" type="ORF">GON03_21365</name>
</gene>
<dbReference type="GO" id="GO:0016987">
    <property type="term" value="F:sigma factor activity"/>
    <property type="evidence" value="ECO:0007669"/>
    <property type="project" value="UniProtKB-KW"/>
</dbReference>
<keyword evidence="3" id="KW-0805">Transcription regulation</keyword>
<comment type="subunit">
    <text evidence="2">Interacts transiently with the RNA polymerase catalytic core formed by RpoA, RpoB, RpoC and RpoZ (2 alpha, 1 beta, 1 beta' and 1 omega subunit) to form the RNA polymerase holoenzyme that can initiate transcription.</text>
</comment>
<dbReference type="SUPFAM" id="SSF54427">
    <property type="entry name" value="NTF2-like"/>
    <property type="match status" value="1"/>
</dbReference>
<dbReference type="PANTHER" id="PTHR43133">
    <property type="entry name" value="RNA POLYMERASE ECF-TYPE SIGMA FACTO"/>
    <property type="match status" value="1"/>
</dbReference>
<evidence type="ECO:0000259" key="8">
    <source>
        <dbReference type="Pfam" id="PF12680"/>
    </source>
</evidence>
<reference evidence="9 10" key="1">
    <citation type="submission" date="2019-12" db="EMBL/GenBank/DDBJ databases">
        <authorList>
            <person name="Huq M.A."/>
        </authorList>
    </citation>
    <scope>NUCLEOTIDE SEQUENCE [LARGE SCALE GENOMIC DNA]</scope>
    <source>
        <strain evidence="9 10">MAH-18</strain>
    </source>
</reference>